<evidence type="ECO:0000313" key="1">
    <source>
        <dbReference type="EMBL" id="MEJ7136977.1"/>
    </source>
</evidence>
<sequence>MNPVWLTAGLGCDRSTPLDTLRTALDQALAQAAAHLGVAVQALRLVALASIQAKSDEVGLLALAQQRGLPLHFYSAAQLAEVAVPNPSATVLRYMGTPSVSEAAALLAAGADASRLVLEKYRWRGPQGLNATVSLARARAPAPVEI</sequence>
<name>A0ACC6NYS0_9BURK</name>
<gene>
    <name evidence="1" type="ORF">RV045_00835</name>
</gene>
<proteinExistence type="predicted"/>
<protein>
    <submittedName>
        <fullName evidence="1">Cobalamin biosynthesis protein</fullName>
    </submittedName>
</protein>
<dbReference type="EMBL" id="JAWDIE010000001">
    <property type="protein sequence ID" value="MEJ7136977.1"/>
    <property type="molecule type" value="Genomic_DNA"/>
</dbReference>
<reference evidence="1" key="1">
    <citation type="submission" date="2023-10" db="EMBL/GenBank/DDBJ databases">
        <title>Amphibacter perezi, gen. nov., sp. nov. a novel taxa of the family Comamonadaceae, class Betaproteobacteria isolated from the skin microbiota of Pelophylax perezi from different populations.</title>
        <authorList>
            <person name="Costa S."/>
            <person name="Proenca D.N."/>
            <person name="Lopes I."/>
            <person name="Morais P.V."/>
        </authorList>
    </citation>
    <scope>NUCLEOTIDE SEQUENCE</scope>
    <source>
        <strain evidence="1">SL12-8</strain>
    </source>
</reference>
<evidence type="ECO:0000313" key="2">
    <source>
        <dbReference type="Proteomes" id="UP001364695"/>
    </source>
</evidence>
<organism evidence="1 2">
    <name type="scientific">Amphibiibacter pelophylacis</name>
    <dbReference type="NCBI Taxonomy" id="1799477"/>
    <lineage>
        <taxon>Bacteria</taxon>
        <taxon>Pseudomonadati</taxon>
        <taxon>Pseudomonadota</taxon>
        <taxon>Betaproteobacteria</taxon>
        <taxon>Burkholderiales</taxon>
        <taxon>Sphaerotilaceae</taxon>
        <taxon>Amphibiibacter</taxon>
    </lineage>
</organism>
<accession>A0ACC6NYS0</accession>
<keyword evidence="2" id="KW-1185">Reference proteome</keyword>
<dbReference type="Proteomes" id="UP001364695">
    <property type="component" value="Unassembled WGS sequence"/>
</dbReference>
<comment type="caution">
    <text evidence="1">The sequence shown here is derived from an EMBL/GenBank/DDBJ whole genome shotgun (WGS) entry which is preliminary data.</text>
</comment>